<name>A0AAE3Y7T6_9FLAO</name>
<dbReference type="EMBL" id="JAVDQY010000001">
    <property type="protein sequence ID" value="MDR6525246.1"/>
    <property type="molecule type" value="Genomic_DNA"/>
</dbReference>
<sequence length="53" mass="6221">MMEWKTVTAQKPEYFNLQLLFALYLNLTDTCRKNQLEHDKNTVRTASTGAMRV</sequence>
<dbReference type="AlphaFoldDB" id="A0AAE3Y7T6"/>
<gene>
    <name evidence="1" type="ORF">J2787_000616</name>
</gene>
<dbReference type="Proteomes" id="UP001184861">
    <property type="component" value="Unassembled WGS sequence"/>
</dbReference>
<organism evidence="1 2">
    <name type="scientific">Chryseobacterium rhizosphaerae</name>
    <dbReference type="NCBI Taxonomy" id="395937"/>
    <lineage>
        <taxon>Bacteria</taxon>
        <taxon>Pseudomonadati</taxon>
        <taxon>Bacteroidota</taxon>
        <taxon>Flavobacteriia</taxon>
        <taxon>Flavobacteriales</taxon>
        <taxon>Weeksellaceae</taxon>
        <taxon>Chryseobacterium group</taxon>
        <taxon>Chryseobacterium</taxon>
    </lineage>
</organism>
<protein>
    <submittedName>
        <fullName evidence="1">Uncharacterized protein</fullName>
    </submittedName>
</protein>
<evidence type="ECO:0000313" key="1">
    <source>
        <dbReference type="EMBL" id="MDR6525246.1"/>
    </source>
</evidence>
<dbReference type="RefSeq" id="WP_309944568.1">
    <property type="nucleotide sequence ID" value="NZ_JAVDQY010000001.1"/>
</dbReference>
<comment type="caution">
    <text evidence="1">The sequence shown here is derived from an EMBL/GenBank/DDBJ whole genome shotgun (WGS) entry which is preliminary data.</text>
</comment>
<proteinExistence type="predicted"/>
<accession>A0AAE3Y7T6</accession>
<reference evidence="1" key="1">
    <citation type="submission" date="2023-07" db="EMBL/GenBank/DDBJ databases">
        <title>Sorghum-associated microbial communities from plants grown in Nebraska, USA.</title>
        <authorList>
            <person name="Schachtman D."/>
        </authorList>
    </citation>
    <scope>NUCLEOTIDE SEQUENCE</scope>
    <source>
        <strain evidence="1">DS2360</strain>
    </source>
</reference>
<evidence type="ECO:0000313" key="2">
    <source>
        <dbReference type="Proteomes" id="UP001184861"/>
    </source>
</evidence>